<dbReference type="InterPro" id="IPR001087">
    <property type="entry name" value="GDSL"/>
</dbReference>
<evidence type="ECO:0000256" key="2">
    <source>
        <dbReference type="ARBA" id="ARBA00023180"/>
    </source>
</evidence>
<reference evidence="4 5" key="1">
    <citation type="submission" date="2020-08" db="EMBL/GenBank/DDBJ databases">
        <title>Plant Genome Project.</title>
        <authorList>
            <person name="Zhang R.-G."/>
        </authorList>
    </citation>
    <scope>NUCLEOTIDE SEQUENCE [LARGE SCALE GENOMIC DNA]</scope>
    <source>
        <tissue evidence="4">Rhizome</tissue>
    </source>
</reference>
<gene>
    <name evidence="4" type="ORF">ZIOFF_033453</name>
</gene>
<dbReference type="Proteomes" id="UP000734854">
    <property type="component" value="Unassembled WGS sequence"/>
</dbReference>
<name>A0A8J5GJD8_ZINOF</name>
<dbReference type="EMBL" id="JACMSC010000009">
    <property type="protein sequence ID" value="KAG6508094.1"/>
    <property type="molecule type" value="Genomic_DNA"/>
</dbReference>
<dbReference type="AlphaFoldDB" id="A0A8J5GJD8"/>
<feature type="chain" id="PRO_5035281730" evidence="3">
    <location>
        <begin position="22"/>
        <end position="358"/>
    </location>
</feature>
<keyword evidence="3" id="KW-0732">Signal</keyword>
<evidence type="ECO:0000256" key="1">
    <source>
        <dbReference type="ARBA" id="ARBA00008668"/>
    </source>
</evidence>
<dbReference type="PANTHER" id="PTHR22835">
    <property type="entry name" value="ZINC FINGER FYVE DOMAIN CONTAINING PROTEIN"/>
    <property type="match status" value="1"/>
</dbReference>
<evidence type="ECO:0000313" key="5">
    <source>
        <dbReference type="Proteomes" id="UP000734854"/>
    </source>
</evidence>
<comment type="similarity">
    <text evidence="1">Belongs to the 'GDSL' lipolytic enzyme family.</text>
</comment>
<dbReference type="GO" id="GO:0016788">
    <property type="term" value="F:hydrolase activity, acting on ester bonds"/>
    <property type="evidence" value="ECO:0007669"/>
    <property type="project" value="InterPro"/>
</dbReference>
<feature type="signal peptide" evidence="3">
    <location>
        <begin position="1"/>
        <end position="21"/>
    </location>
</feature>
<dbReference type="PANTHER" id="PTHR22835:SF588">
    <property type="entry name" value="ALPHA-L-FUCOSIDASE 3"/>
    <property type="match status" value="1"/>
</dbReference>
<keyword evidence="2" id="KW-0325">Glycoprotein</keyword>
<dbReference type="Pfam" id="PF00657">
    <property type="entry name" value="Lipase_GDSL"/>
    <property type="match status" value="1"/>
</dbReference>
<organism evidence="4 5">
    <name type="scientific">Zingiber officinale</name>
    <name type="common">Ginger</name>
    <name type="synonym">Amomum zingiber</name>
    <dbReference type="NCBI Taxonomy" id="94328"/>
    <lineage>
        <taxon>Eukaryota</taxon>
        <taxon>Viridiplantae</taxon>
        <taxon>Streptophyta</taxon>
        <taxon>Embryophyta</taxon>
        <taxon>Tracheophyta</taxon>
        <taxon>Spermatophyta</taxon>
        <taxon>Magnoliopsida</taxon>
        <taxon>Liliopsida</taxon>
        <taxon>Zingiberales</taxon>
        <taxon>Zingiberaceae</taxon>
        <taxon>Zingiber</taxon>
    </lineage>
</organism>
<dbReference type="Gene3D" id="3.40.50.1110">
    <property type="entry name" value="SGNH hydrolase"/>
    <property type="match status" value="1"/>
</dbReference>
<evidence type="ECO:0000313" key="4">
    <source>
        <dbReference type="EMBL" id="KAG6508094.1"/>
    </source>
</evidence>
<evidence type="ECO:0000256" key="3">
    <source>
        <dbReference type="SAM" id="SignalP"/>
    </source>
</evidence>
<protein>
    <submittedName>
        <fullName evidence="4">Uncharacterized protein</fullName>
    </submittedName>
</protein>
<dbReference type="InterPro" id="IPR036514">
    <property type="entry name" value="SGNH_hydro_sf"/>
</dbReference>
<sequence>MASNCCLQWLLLAQALLVVAASSDSCHFPAIFNFGDCNSDTGGLSAAFGATPPPHGESFLVSRLAGTVMVASLSISSPRSPVPQCLSQLYWHQLLSWCEFRYGRVDDQAALCHTNRVRLQPHLHGRLFKDQLPKEEYFSQALYTIDIGQNDLTEGYFRNWTTDEVKSAIPDILDKFVLAIQSIYWEGGRYFWIHNTGPFGCLPYVLDRLTLKAPEVDRFGCGTPFNHVAQLFNRKLNQTLSQLRKDLPLGVFTYVDIYSVKRELLSHAHQHGFELPLVACCGQGGKYNYNINIGCGSTVTKNGKEVMVGKACQNPSKRIIWDGVHYTDAANKWIFQQIMDGKFSDPPVPLRLACKAKA</sequence>
<accession>A0A8J5GJD8</accession>
<proteinExistence type="inferred from homology"/>
<keyword evidence="5" id="KW-1185">Reference proteome</keyword>
<comment type="caution">
    <text evidence="4">The sequence shown here is derived from an EMBL/GenBank/DDBJ whole genome shotgun (WGS) entry which is preliminary data.</text>
</comment>